<evidence type="ECO:0000256" key="2">
    <source>
        <dbReference type="SAM" id="SignalP"/>
    </source>
</evidence>
<feature type="chain" id="PRO_5015906597" evidence="2">
    <location>
        <begin position="21"/>
        <end position="645"/>
    </location>
</feature>
<keyword evidence="2" id="KW-0732">Signal</keyword>
<dbReference type="EMBL" id="BDRX01000011">
    <property type="protein sequence ID" value="GBF89554.1"/>
    <property type="molecule type" value="Genomic_DNA"/>
</dbReference>
<comment type="caution">
    <text evidence="3">The sequence shown here is derived from an EMBL/GenBank/DDBJ whole genome shotgun (WGS) entry which is preliminary data.</text>
</comment>
<gene>
    <name evidence="3" type="ORF">Rsub_02272</name>
</gene>
<accession>A0A2V0NPM1</accession>
<name>A0A2V0NPM1_9CHLO</name>
<dbReference type="InParanoid" id="A0A2V0NPM1"/>
<evidence type="ECO:0000313" key="4">
    <source>
        <dbReference type="Proteomes" id="UP000247498"/>
    </source>
</evidence>
<feature type="compositionally biased region" description="Low complexity" evidence="1">
    <location>
        <begin position="608"/>
        <end position="622"/>
    </location>
</feature>
<evidence type="ECO:0000313" key="3">
    <source>
        <dbReference type="EMBL" id="GBF89554.1"/>
    </source>
</evidence>
<evidence type="ECO:0000256" key="1">
    <source>
        <dbReference type="SAM" id="MobiDB-lite"/>
    </source>
</evidence>
<dbReference type="Proteomes" id="UP000247498">
    <property type="component" value="Unassembled WGS sequence"/>
</dbReference>
<sequence length="645" mass="66002">MRPTLLFLAVAATLVVAVSGQDRHLLAQTSCSGSSGLTGNATSYSADPVSGSGNGTICFKVSANAPCDNNQTCCLAAGDKHPKLKFLILKPPAGSTCAQKELRKLVKWTVAGGKPKKAITDGSVIKVKIAKLDPVNGGLVCVDLSASGSDGCKNNENLCKGGKCDMQLLTGKFKKNKDAKRGDCCSSVAAGGNTVPSLCLNITCPAPTECESAGGVCDEATGLCGAPTIKPNGTSCSNGTCQGGVCTPRCTGVTCPPPTECESAGGVCDAATGVCGAPTIKPNGTTCSNGTCQGGVCTAGLVAYVDCSQPSTDSLPCFVAASASSGLCINSTCIAGTSTISDLMAPEVIGLVEDLIAIDGNTTGDGAKAIVTFNTPIEILGRLLLAAPSGFTRTELTLPDGSNVTVDYSEFEGSAFVSDASGQEFLITAPQNGSTTLQVLYYNPATGLVNISLDVKDLNLAQAGLSSFGHRRHLLGPFFDACVPDPVDAFCDYFSIATYSAGAAIALSSADLFRDLEEAETEWAPGRQRPATAARGVRIRDVFDTATGKKLFDIKAGDPGGCIPVDATGYGQVTLTKPYTSSELRIDVSAPCEGTAWEFTMACAAGGSSSSPSLRLPQQPSPFRERGVQYEKDYKKSIGEGGGGE</sequence>
<reference evidence="3 4" key="1">
    <citation type="journal article" date="2018" name="Sci. Rep.">
        <title>Raphidocelis subcapitata (=Pseudokirchneriella subcapitata) provides an insight into genome evolution and environmental adaptations in the Sphaeropleales.</title>
        <authorList>
            <person name="Suzuki S."/>
            <person name="Yamaguchi H."/>
            <person name="Nakajima N."/>
            <person name="Kawachi M."/>
        </authorList>
    </citation>
    <scope>NUCLEOTIDE SEQUENCE [LARGE SCALE GENOMIC DNA]</scope>
    <source>
        <strain evidence="3 4">NIES-35</strain>
    </source>
</reference>
<protein>
    <submittedName>
        <fullName evidence="3">Uncharacterized protein</fullName>
    </submittedName>
</protein>
<dbReference type="AlphaFoldDB" id="A0A2V0NPM1"/>
<organism evidence="3 4">
    <name type="scientific">Raphidocelis subcapitata</name>
    <dbReference type="NCBI Taxonomy" id="307507"/>
    <lineage>
        <taxon>Eukaryota</taxon>
        <taxon>Viridiplantae</taxon>
        <taxon>Chlorophyta</taxon>
        <taxon>core chlorophytes</taxon>
        <taxon>Chlorophyceae</taxon>
        <taxon>CS clade</taxon>
        <taxon>Sphaeropleales</taxon>
        <taxon>Selenastraceae</taxon>
        <taxon>Raphidocelis</taxon>
    </lineage>
</organism>
<keyword evidence="4" id="KW-1185">Reference proteome</keyword>
<feature type="region of interest" description="Disordered" evidence="1">
    <location>
        <begin position="607"/>
        <end position="645"/>
    </location>
</feature>
<proteinExistence type="predicted"/>
<feature type="compositionally biased region" description="Basic and acidic residues" evidence="1">
    <location>
        <begin position="623"/>
        <end position="638"/>
    </location>
</feature>
<feature type="signal peptide" evidence="2">
    <location>
        <begin position="1"/>
        <end position="20"/>
    </location>
</feature>